<gene>
    <name evidence="2" type="ORF">GDO81_013604</name>
</gene>
<dbReference type="Proteomes" id="UP000824782">
    <property type="component" value="Unassembled WGS sequence"/>
</dbReference>
<evidence type="ECO:0000313" key="2">
    <source>
        <dbReference type="EMBL" id="KAG8567396.1"/>
    </source>
</evidence>
<feature type="compositionally biased region" description="Polar residues" evidence="1">
    <location>
        <begin position="11"/>
        <end position="21"/>
    </location>
</feature>
<reference evidence="2" key="1">
    <citation type="thesis" date="2020" institute="ProQuest LLC" country="789 East Eisenhower Parkway, Ann Arbor, MI, USA">
        <title>Comparative Genomics and Chromosome Evolution.</title>
        <authorList>
            <person name="Mudd A.B."/>
        </authorList>
    </citation>
    <scope>NUCLEOTIDE SEQUENCE</scope>
    <source>
        <strain evidence="2">237g6f4</strain>
        <tissue evidence="2">Blood</tissue>
    </source>
</reference>
<organism evidence="2 3">
    <name type="scientific">Engystomops pustulosus</name>
    <name type="common">Tungara frog</name>
    <name type="synonym">Physalaemus pustulosus</name>
    <dbReference type="NCBI Taxonomy" id="76066"/>
    <lineage>
        <taxon>Eukaryota</taxon>
        <taxon>Metazoa</taxon>
        <taxon>Chordata</taxon>
        <taxon>Craniata</taxon>
        <taxon>Vertebrata</taxon>
        <taxon>Euteleostomi</taxon>
        <taxon>Amphibia</taxon>
        <taxon>Batrachia</taxon>
        <taxon>Anura</taxon>
        <taxon>Neobatrachia</taxon>
        <taxon>Hyloidea</taxon>
        <taxon>Leptodactylidae</taxon>
        <taxon>Leiuperinae</taxon>
        <taxon>Engystomops</taxon>
    </lineage>
</organism>
<evidence type="ECO:0000256" key="1">
    <source>
        <dbReference type="SAM" id="MobiDB-lite"/>
    </source>
</evidence>
<keyword evidence="3" id="KW-1185">Reference proteome</keyword>
<proteinExistence type="predicted"/>
<dbReference type="AlphaFoldDB" id="A0AAV7B4G7"/>
<feature type="region of interest" description="Disordered" evidence="1">
    <location>
        <begin position="1"/>
        <end position="67"/>
    </location>
</feature>
<comment type="caution">
    <text evidence="2">The sequence shown here is derived from an EMBL/GenBank/DDBJ whole genome shotgun (WGS) entry which is preliminary data.</text>
</comment>
<sequence>MFHRPRRSEIDNISGSLNRPTQVGVAGRRHYYSEWRRRPPQGKTRGVVMDKDVSENSPPKQSYRLAL</sequence>
<evidence type="ECO:0000313" key="3">
    <source>
        <dbReference type="Proteomes" id="UP000824782"/>
    </source>
</evidence>
<accession>A0AAV7B4G7</accession>
<name>A0AAV7B4G7_ENGPU</name>
<dbReference type="EMBL" id="WNYA01000006">
    <property type="protein sequence ID" value="KAG8567396.1"/>
    <property type="molecule type" value="Genomic_DNA"/>
</dbReference>
<protein>
    <submittedName>
        <fullName evidence="2">Uncharacterized protein</fullName>
    </submittedName>
</protein>